<evidence type="ECO:0000256" key="2">
    <source>
        <dbReference type="ARBA" id="ARBA00004496"/>
    </source>
</evidence>
<evidence type="ECO:0000256" key="6">
    <source>
        <dbReference type="ARBA" id="ARBA00022490"/>
    </source>
</evidence>
<keyword evidence="11" id="KW-0175">Coiled coil</keyword>
<name>A0A5E4MKH3_9HEMI</name>
<sequence length="319" mass="36714">MDLGPRPIIQESSESDNESEPDVLVLDTDNDFSEIEDPCKPTVNRNNIASVWRDIVVGEQMEGCLTRLEVTTNTGYADIDDPNHSCRNPCYSQMNYSQKRKRDQNQETIKKTENITDANCDLDLHSVVKKICTNSDNSDTNKSKSKKKKKKKKKKNNSNNQTLNHLPNIINLEEKLLIELSNDLCTNLCEYNKDLMLSVISKLDRKIILEKYNKTRLIVANGGEMTKNGDRKRTPGGVFFNLIKQDKSIPNKAKIDLYGFSQNKTLKNKIKQEKRKRKKEELKKIISRDKKEAEKLKKLTEEPVTQPSVCMMENIELFD</sequence>
<keyword evidence="15" id="KW-1185">Reference proteome</keyword>
<dbReference type="GO" id="GO:0005634">
    <property type="term" value="C:nucleus"/>
    <property type="evidence" value="ECO:0007669"/>
    <property type="project" value="UniProtKB-SubCell"/>
</dbReference>
<keyword evidence="5" id="KW-0813">Transport</keyword>
<dbReference type="Gene3D" id="1.10.10.1440">
    <property type="entry name" value="PHAX RNA-binding domain"/>
    <property type="match status" value="1"/>
</dbReference>
<dbReference type="PANTHER" id="PTHR13135">
    <property type="entry name" value="CYTOSOLIC RESINIFERATOXIN BINDING PROTEIN RBP-26"/>
    <property type="match status" value="1"/>
</dbReference>
<evidence type="ECO:0000256" key="1">
    <source>
        <dbReference type="ARBA" id="ARBA00004123"/>
    </source>
</evidence>
<gene>
    <name evidence="14" type="ORF">CINCED_3A021552</name>
</gene>
<dbReference type="GO" id="GO:0005737">
    <property type="term" value="C:cytoplasm"/>
    <property type="evidence" value="ECO:0007669"/>
    <property type="project" value="UniProtKB-SubCell"/>
</dbReference>
<feature type="compositionally biased region" description="Basic residues" evidence="12">
    <location>
        <begin position="143"/>
        <end position="156"/>
    </location>
</feature>
<evidence type="ECO:0000259" key="13">
    <source>
        <dbReference type="Pfam" id="PF10258"/>
    </source>
</evidence>
<evidence type="ECO:0000256" key="11">
    <source>
        <dbReference type="SAM" id="Coils"/>
    </source>
</evidence>
<evidence type="ECO:0000256" key="12">
    <source>
        <dbReference type="SAM" id="MobiDB-lite"/>
    </source>
</evidence>
<organism evidence="14 15">
    <name type="scientific">Cinara cedri</name>
    <dbReference type="NCBI Taxonomy" id="506608"/>
    <lineage>
        <taxon>Eukaryota</taxon>
        <taxon>Metazoa</taxon>
        <taxon>Ecdysozoa</taxon>
        <taxon>Arthropoda</taxon>
        <taxon>Hexapoda</taxon>
        <taxon>Insecta</taxon>
        <taxon>Pterygota</taxon>
        <taxon>Neoptera</taxon>
        <taxon>Paraneoptera</taxon>
        <taxon>Hemiptera</taxon>
        <taxon>Sternorrhyncha</taxon>
        <taxon>Aphidomorpha</taxon>
        <taxon>Aphidoidea</taxon>
        <taxon>Aphididae</taxon>
        <taxon>Lachninae</taxon>
        <taxon>Cinara</taxon>
    </lineage>
</organism>
<dbReference type="Proteomes" id="UP000325440">
    <property type="component" value="Unassembled WGS sequence"/>
</dbReference>
<evidence type="ECO:0000256" key="9">
    <source>
        <dbReference type="ARBA" id="ARBA00023242"/>
    </source>
</evidence>
<evidence type="ECO:0000313" key="14">
    <source>
        <dbReference type="EMBL" id="VVC32744.1"/>
    </source>
</evidence>
<proteinExistence type="inferred from homology"/>
<dbReference type="Pfam" id="PF10258">
    <property type="entry name" value="PHAX_RNA-bd"/>
    <property type="match status" value="1"/>
</dbReference>
<dbReference type="PANTHER" id="PTHR13135:SF0">
    <property type="entry name" value="PHOSPHORYLATED ADAPTER RNA EXPORT PROTEIN"/>
    <property type="match status" value="1"/>
</dbReference>
<keyword evidence="7" id="KW-0694">RNA-binding</keyword>
<feature type="region of interest" description="Disordered" evidence="12">
    <location>
        <begin position="135"/>
        <end position="163"/>
    </location>
</feature>
<dbReference type="GO" id="GO:0006408">
    <property type="term" value="P:snRNA export from nucleus"/>
    <property type="evidence" value="ECO:0007669"/>
    <property type="project" value="InterPro"/>
</dbReference>
<comment type="similarity">
    <text evidence="3">Belongs to the PHAX family.</text>
</comment>
<evidence type="ECO:0000256" key="8">
    <source>
        <dbReference type="ARBA" id="ARBA00022927"/>
    </source>
</evidence>
<dbReference type="InterPro" id="IPR039047">
    <property type="entry name" value="PHAX"/>
</dbReference>
<feature type="region of interest" description="Disordered" evidence="12">
    <location>
        <begin position="1"/>
        <end position="22"/>
    </location>
</feature>
<keyword evidence="9" id="KW-0539">Nucleus</keyword>
<accession>A0A5E4MKH3</accession>
<keyword evidence="6" id="KW-0963">Cytoplasm</keyword>
<comment type="subcellular location">
    <subcellularLocation>
        <location evidence="2">Cytoplasm</location>
    </subcellularLocation>
    <subcellularLocation>
        <location evidence="1">Nucleus</location>
    </subcellularLocation>
</comment>
<evidence type="ECO:0000256" key="5">
    <source>
        <dbReference type="ARBA" id="ARBA00022448"/>
    </source>
</evidence>
<protein>
    <recommendedName>
        <fullName evidence="4">Phosphorylated adapter RNA export protein</fullName>
    </recommendedName>
    <alternativeName>
        <fullName evidence="10">RNA U small nuclear RNA export adapter protein</fullName>
    </alternativeName>
</protein>
<dbReference type="OrthoDB" id="20573at2759"/>
<dbReference type="GO" id="GO:0015031">
    <property type="term" value="P:protein transport"/>
    <property type="evidence" value="ECO:0007669"/>
    <property type="project" value="UniProtKB-KW"/>
</dbReference>
<evidence type="ECO:0000256" key="7">
    <source>
        <dbReference type="ARBA" id="ARBA00022884"/>
    </source>
</evidence>
<dbReference type="InterPro" id="IPR038092">
    <property type="entry name" value="PHAX_RNA-binding_sf"/>
</dbReference>
<reference evidence="14 15" key="1">
    <citation type="submission" date="2019-08" db="EMBL/GenBank/DDBJ databases">
        <authorList>
            <person name="Alioto T."/>
            <person name="Alioto T."/>
            <person name="Gomez Garrido J."/>
        </authorList>
    </citation>
    <scope>NUCLEOTIDE SEQUENCE [LARGE SCALE GENOMIC DNA]</scope>
</reference>
<dbReference type="EMBL" id="CABPRJ010000959">
    <property type="protein sequence ID" value="VVC32744.1"/>
    <property type="molecule type" value="Genomic_DNA"/>
</dbReference>
<evidence type="ECO:0000256" key="3">
    <source>
        <dbReference type="ARBA" id="ARBA00006094"/>
    </source>
</evidence>
<evidence type="ECO:0000313" key="15">
    <source>
        <dbReference type="Proteomes" id="UP000325440"/>
    </source>
</evidence>
<keyword evidence="8" id="KW-0653">Protein transport</keyword>
<dbReference type="GO" id="GO:0003723">
    <property type="term" value="F:RNA binding"/>
    <property type="evidence" value="ECO:0007669"/>
    <property type="project" value="UniProtKB-KW"/>
</dbReference>
<feature type="domain" description="Phosphorylated adapter RNA export protein RNA-binding" evidence="13">
    <location>
        <begin position="181"/>
        <end position="253"/>
    </location>
</feature>
<feature type="coiled-coil region" evidence="11">
    <location>
        <begin position="263"/>
        <end position="299"/>
    </location>
</feature>
<evidence type="ECO:0000256" key="4">
    <source>
        <dbReference type="ARBA" id="ARBA00016856"/>
    </source>
</evidence>
<evidence type="ECO:0000256" key="10">
    <source>
        <dbReference type="ARBA" id="ARBA00030834"/>
    </source>
</evidence>
<dbReference type="AlphaFoldDB" id="A0A5E4MKH3"/>
<dbReference type="InterPro" id="IPR019385">
    <property type="entry name" value="PHAX_RNA-binding_domain"/>
</dbReference>